<feature type="transmembrane region" description="Helical" evidence="1">
    <location>
        <begin position="142"/>
        <end position="162"/>
    </location>
</feature>
<evidence type="ECO:0000256" key="1">
    <source>
        <dbReference type="SAM" id="Phobius"/>
    </source>
</evidence>
<evidence type="ECO:0000313" key="3">
    <source>
        <dbReference type="Proteomes" id="UP000199696"/>
    </source>
</evidence>
<organism evidence="2 3">
    <name type="scientific">Micromonospora eburnea</name>
    <dbReference type="NCBI Taxonomy" id="227316"/>
    <lineage>
        <taxon>Bacteria</taxon>
        <taxon>Bacillati</taxon>
        <taxon>Actinomycetota</taxon>
        <taxon>Actinomycetes</taxon>
        <taxon>Micromonosporales</taxon>
        <taxon>Micromonosporaceae</taxon>
        <taxon>Micromonospora</taxon>
    </lineage>
</organism>
<dbReference type="OrthoDB" id="3390811at2"/>
<keyword evidence="1" id="KW-1133">Transmembrane helix</keyword>
<keyword evidence="1" id="KW-0812">Transmembrane</keyword>
<evidence type="ECO:0000313" key="2">
    <source>
        <dbReference type="EMBL" id="SCL63426.1"/>
    </source>
</evidence>
<dbReference type="STRING" id="227316.GA0070604_4969"/>
<dbReference type="EMBL" id="FMHY01000002">
    <property type="protein sequence ID" value="SCL63426.1"/>
    <property type="molecule type" value="Genomic_DNA"/>
</dbReference>
<protein>
    <submittedName>
        <fullName evidence="2">Uncharacterized protein</fullName>
    </submittedName>
</protein>
<feature type="transmembrane region" description="Helical" evidence="1">
    <location>
        <begin position="168"/>
        <end position="189"/>
    </location>
</feature>
<keyword evidence="1" id="KW-0472">Membrane</keyword>
<keyword evidence="3" id="KW-1185">Reference proteome</keyword>
<dbReference type="Proteomes" id="UP000199696">
    <property type="component" value="Unassembled WGS sequence"/>
</dbReference>
<gene>
    <name evidence="2" type="ORF">GA0070604_4969</name>
</gene>
<name>A0A1C6VAS6_9ACTN</name>
<reference evidence="3" key="1">
    <citation type="submission" date="2016-06" db="EMBL/GenBank/DDBJ databases">
        <authorList>
            <person name="Varghese N."/>
            <person name="Submissions Spin"/>
        </authorList>
    </citation>
    <scope>NUCLEOTIDE SEQUENCE [LARGE SCALE GENOMIC DNA]</scope>
    <source>
        <strain evidence="3">DSM 44814</strain>
    </source>
</reference>
<accession>A0A1C6VAS6</accession>
<sequence length="219" mass="23012">MADDTELTIALAEYEHLRELSRTVHDQSTARLTFFLAVASGAAAVSAGLITTGRPDGRFAPAAAAGLGLLVLLLGVFVFARQIELNDRGRRYAVAATVLRTYLARRAPTLSPYLVMPTLDDPGPFAPEPFQRHWFRDLVSQAGMIALVNSALLGLAATLGVLLVGPAWLAALVAAAIATTSVAVHLSAIRRRVARSAARVGTVLTARPLTPASPPAEVG</sequence>
<proteinExistence type="predicted"/>
<dbReference type="RefSeq" id="WP_091123313.1">
    <property type="nucleotide sequence ID" value="NZ_FMHY01000002.1"/>
</dbReference>
<feature type="transmembrane region" description="Helical" evidence="1">
    <location>
        <begin position="32"/>
        <end position="53"/>
    </location>
</feature>
<dbReference type="AlphaFoldDB" id="A0A1C6VAS6"/>
<feature type="transmembrane region" description="Helical" evidence="1">
    <location>
        <begin position="59"/>
        <end position="80"/>
    </location>
</feature>